<evidence type="ECO:0000313" key="3">
    <source>
        <dbReference type="Proteomes" id="UP000051952"/>
    </source>
</evidence>
<proteinExistence type="predicted"/>
<dbReference type="Pfam" id="PF00657">
    <property type="entry name" value="Lipase_GDSL"/>
    <property type="match status" value="1"/>
</dbReference>
<dbReference type="VEuPathDB" id="TriTrypDB:BSAL_84095"/>
<dbReference type="InterPro" id="IPR036514">
    <property type="entry name" value="SGNH_hydro_sf"/>
</dbReference>
<name>A0A0S4J2W9_BODSA</name>
<evidence type="ECO:0000313" key="2">
    <source>
        <dbReference type="EMBL" id="CUG72898.1"/>
    </source>
</evidence>
<organism evidence="2 3">
    <name type="scientific">Bodo saltans</name>
    <name type="common">Flagellated protozoan</name>
    <dbReference type="NCBI Taxonomy" id="75058"/>
    <lineage>
        <taxon>Eukaryota</taxon>
        <taxon>Discoba</taxon>
        <taxon>Euglenozoa</taxon>
        <taxon>Kinetoplastea</taxon>
        <taxon>Metakinetoplastina</taxon>
        <taxon>Eubodonida</taxon>
        <taxon>Bodonidae</taxon>
        <taxon>Bodo</taxon>
    </lineage>
</organism>
<feature type="region of interest" description="Disordered" evidence="1">
    <location>
        <begin position="38"/>
        <end position="76"/>
    </location>
</feature>
<protein>
    <submittedName>
        <fullName evidence="2">Lipase-like, putative</fullName>
    </submittedName>
</protein>
<gene>
    <name evidence="2" type="ORF">BSAL_84095</name>
</gene>
<sequence>MISSGGMRGSTFASDPGNPPTATAAVRADIAITAHVDVASPTQGSSSRSPVPTEPQIVASRVPQQQSTDTTTEATTTAPGITTIVQAPCFELTMKTLNVLCFGDSLTYGNGSHLGNSTTNTYELRGNYPMEIKSLLQSMLLARCRNSKHSAVSRIDVFNLGLNGVAVSPGRIHYGDTTNWKVGLRFARQAHIAIFMLGTNDSMEKHWKGAQVFENAFHIYINKLLEGNPRLQIVIVNPPPVLPDLVRWRRGLPLTDIAYGIKPVRIKAKISPMIKSIAQDFHRNNSCVSYLDIATRIRQRIPQLDSLAEKTINGSAAADEVAFAQSLYNDGLHPTKIMSEMISDILMSHLVENVFPALARSVA</sequence>
<dbReference type="SUPFAM" id="SSF52266">
    <property type="entry name" value="SGNH hydrolase"/>
    <property type="match status" value="1"/>
</dbReference>
<dbReference type="Proteomes" id="UP000051952">
    <property type="component" value="Unassembled WGS sequence"/>
</dbReference>
<feature type="region of interest" description="Disordered" evidence="1">
    <location>
        <begin position="1"/>
        <end position="22"/>
    </location>
</feature>
<dbReference type="GO" id="GO:0016788">
    <property type="term" value="F:hydrolase activity, acting on ester bonds"/>
    <property type="evidence" value="ECO:0007669"/>
    <property type="project" value="InterPro"/>
</dbReference>
<dbReference type="InterPro" id="IPR001087">
    <property type="entry name" value="GDSL"/>
</dbReference>
<dbReference type="AlphaFoldDB" id="A0A0S4J2W9"/>
<dbReference type="CDD" id="cd00229">
    <property type="entry name" value="SGNH_hydrolase"/>
    <property type="match status" value="1"/>
</dbReference>
<evidence type="ECO:0000256" key="1">
    <source>
        <dbReference type="SAM" id="MobiDB-lite"/>
    </source>
</evidence>
<feature type="compositionally biased region" description="Polar residues" evidence="1">
    <location>
        <begin position="40"/>
        <end position="50"/>
    </location>
</feature>
<dbReference type="EMBL" id="CYKH01000958">
    <property type="protein sequence ID" value="CUG72898.1"/>
    <property type="molecule type" value="Genomic_DNA"/>
</dbReference>
<keyword evidence="3" id="KW-1185">Reference proteome</keyword>
<reference evidence="3" key="1">
    <citation type="submission" date="2015-09" db="EMBL/GenBank/DDBJ databases">
        <authorList>
            <consortium name="Pathogen Informatics"/>
        </authorList>
    </citation>
    <scope>NUCLEOTIDE SEQUENCE [LARGE SCALE GENOMIC DNA]</scope>
    <source>
        <strain evidence="3">Lake Konstanz</strain>
    </source>
</reference>
<dbReference type="Gene3D" id="3.40.50.1110">
    <property type="entry name" value="SGNH hydrolase"/>
    <property type="match status" value="1"/>
</dbReference>
<accession>A0A0S4J2W9</accession>